<gene>
    <name evidence="1" type="ORF">HPB50_026812</name>
</gene>
<dbReference type="EMBL" id="CM023486">
    <property type="protein sequence ID" value="KAH6929330.1"/>
    <property type="molecule type" value="Genomic_DNA"/>
</dbReference>
<sequence length="180" mass="19833">MASTSNEPSRSQERVPLVYPPVMSRKDPLSLGPSVQMSTGYTYVVRGFGCPFLEMRAVTFVHQMSSTCICAFCGAVPASTRSLPCGHIMCDRCRDLIIIRLAQVAIENRDGPSLRTRAVCPVDTTPFSEVFLYFDPIPLDHVPDELVLCLNADSGCTFQGKLRELSNHCSFDCPFDTGDD</sequence>
<name>A0ACB7S4A5_HYAAI</name>
<organism evidence="1 2">
    <name type="scientific">Hyalomma asiaticum</name>
    <name type="common">Tick</name>
    <dbReference type="NCBI Taxonomy" id="266040"/>
    <lineage>
        <taxon>Eukaryota</taxon>
        <taxon>Metazoa</taxon>
        <taxon>Ecdysozoa</taxon>
        <taxon>Arthropoda</taxon>
        <taxon>Chelicerata</taxon>
        <taxon>Arachnida</taxon>
        <taxon>Acari</taxon>
        <taxon>Parasitiformes</taxon>
        <taxon>Ixodida</taxon>
        <taxon>Ixodoidea</taxon>
        <taxon>Ixodidae</taxon>
        <taxon>Hyalomminae</taxon>
        <taxon>Hyalomma</taxon>
    </lineage>
</organism>
<keyword evidence="2" id="KW-1185">Reference proteome</keyword>
<reference evidence="1" key="1">
    <citation type="submission" date="2020-05" db="EMBL/GenBank/DDBJ databases">
        <title>Large-scale comparative analyses of tick genomes elucidate their genetic diversity and vector capacities.</title>
        <authorList>
            <person name="Jia N."/>
            <person name="Wang J."/>
            <person name="Shi W."/>
            <person name="Du L."/>
            <person name="Sun Y."/>
            <person name="Zhan W."/>
            <person name="Jiang J."/>
            <person name="Wang Q."/>
            <person name="Zhang B."/>
            <person name="Ji P."/>
            <person name="Sakyi L.B."/>
            <person name="Cui X."/>
            <person name="Yuan T."/>
            <person name="Jiang B."/>
            <person name="Yang W."/>
            <person name="Lam T.T.-Y."/>
            <person name="Chang Q."/>
            <person name="Ding S."/>
            <person name="Wang X."/>
            <person name="Zhu J."/>
            <person name="Ruan X."/>
            <person name="Zhao L."/>
            <person name="Wei J."/>
            <person name="Que T."/>
            <person name="Du C."/>
            <person name="Cheng J."/>
            <person name="Dai P."/>
            <person name="Han X."/>
            <person name="Huang E."/>
            <person name="Gao Y."/>
            <person name="Liu J."/>
            <person name="Shao H."/>
            <person name="Ye R."/>
            <person name="Li L."/>
            <person name="Wei W."/>
            <person name="Wang X."/>
            <person name="Wang C."/>
            <person name="Yang T."/>
            <person name="Huo Q."/>
            <person name="Li W."/>
            <person name="Guo W."/>
            <person name="Chen H."/>
            <person name="Zhou L."/>
            <person name="Ni X."/>
            <person name="Tian J."/>
            <person name="Zhou Y."/>
            <person name="Sheng Y."/>
            <person name="Liu T."/>
            <person name="Pan Y."/>
            <person name="Xia L."/>
            <person name="Li J."/>
            <person name="Zhao F."/>
            <person name="Cao W."/>
        </authorList>
    </citation>
    <scope>NUCLEOTIDE SEQUENCE</scope>
    <source>
        <strain evidence="1">Hyas-2018</strain>
    </source>
</reference>
<evidence type="ECO:0000313" key="2">
    <source>
        <dbReference type="Proteomes" id="UP000821845"/>
    </source>
</evidence>
<accession>A0ACB7S4A5</accession>
<protein>
    <submittedName>
        <fullName evidence="1">Uncharacterized protein</fullName>
    </submittedName>
</protein>
<comment type="caution">
    <text evidence="1">The sequence shown here is derived from an EMBL/GenBank/DDBJ whole genome shotgun (WGS) entry which is preliminary data.</text>
</comment>
<evidence type="ECO:0000313" key="1">
    <source>
        <dbReference type="EMBL" id="KAH6929330.1"/>
    </source>
</evidence>
<dbReference type="Proteomes" id="UP000821845">
    <property type="component" value="Chromosome 6"/>
</dbReference>
<proteinExistence type="predicted"/>